<dbReference type="Gene3D" id="3.40.190.10">
    <property type="entry name" value="Periplasmic binding protein-like II"/>
    <property type="match status" value="2"/>
</dbReference>
<gene>
    <name evidence="4" type="ORF">H4Q31_19600</name>
</gene>
<protein>
    <submittedName>
        <fullName evidence="4">Amino acid ABC transporter substrate-binding protein</fullName>
    </submittedName>
</protein>
<feature type="signal peptide" evidence="2">
    <location>
        <begin position="1"/>
        <end position="35"/>
    </location>
</feature>
<sequence length="311" mass="33567">MTMALGAKPFRRCGGLLALAAAAALLLAGCDSAGAGGAAAAAVAARPAPAVQPVPDPSLLPADLRAIIDKGELTVALYADDRYPFFYKNSRQELAGGDIDLATDIAHQLGVEPVFLRTAATFDEVVDQIVRGEADIAVSKLSVTLSRARKVKFTSPYLVLSQALLVNRTQLAKTGREADDPLRVIDSLGAKVGIRQGTSFVDYADNLFPDAEKALYDDTGKMVDDLLQGKLFAILYDENEIKRTIYDNPQFAISLKTVLLQGQRDPLAIAVAPDNDQLLYWLNLYLNLKYDGNLPRIDDWLTTYPSPEGSP</sequence>
<keyword evidence="1 2" id="KW-0732">Signal</keyword>
<evidence type="ECO:0000313" key="5">
    <source>
        <dbReference type="Proteomes" id="UP000574133"/>
    </source>
</evidence>
<evidence type="ECO:0000259" key="3">
    <source>
        <dbReference type="SMART" id="SM00062"/>
    </source>
</evidence>
<dbReference type="SUPFAM" id="SSF53850">
    <property type="entry name" value="Periplasmic binding protein-like II"/>
    <property type="match status" value="1"/>
</dbReference>
<name>A0A841TDY4_9BACL</name>
<dbReference type="InterPro" id="IPR001638">
    <property type="entry name" value="Solute-binding_3/MltF_N"/>
</dbReference>
<dbReference type="SMART" id="SM00062">
    <property type="entry name" value="PBPb"/>
    <property type="match status" value="1"/>
</dbReference>
<dbReference type="Pfam" id="PF00497">
    <property type="entry name" value="SBP_bac_3"/>
    <property type="match status" value="1"/>
</dbReference>
<keyword evidence="5" id="KW-1185">Reference proteome</keyword>
<dbReference type="Proteomes" id="UP000574133">
    <property type="component" value="Unassembled WGS sequence"/>
</dbReference>
<accession>A0A841TDY4</accession>
<reference evidence="4 5" key="1">
    <citation type="submission" date="2020-08" db="EMBL/GenBank/DDBJ databases">
        <title>Cohnella phylogeny.</title>
        <authorList>
            <person name="Dunlap C."/>
        </authorList>
    </citation>
    <scope>NUCLEOTIDE SEQUENCE [LARGE SCALE GENOMIC DNA]</scope>
    <source>
        <strain evidence="4 5">DSM 103658</strain>
    </source>
</reference>
<evidence type="ECO:0000256" key="2">
    <source>
        <dbReference type="SAM" id="SignalP"/>
    </source>
</evidence>
<dbReference type="EMBL" id="JACJVN010000086">
    <property type="protein sequence ID" value="MBB6679494.1"/>
    <property type="molecule type" value="Genomic_DNA"/>
</dbReference>
<comment type="caution">
    <text evidence="4">The sequence shown here is derived from an EMBL/GenBank/DDBJ whole genome shotgun (WGS) entry which is preliminary data.</text>
</comment>
<evidence type="ECO:0000256" key="1">
    <source>
        <dbReference type="ARBA" id="ARBA00022729"/>
    </source>
</evidence>
<feature type="domain" description="Solute-binding protein family 3/N-terminal" evidence="3">
    <location>
        <begin position="72"/>
        <end position="304"/>
    </location>
</feature>
<dbReference type="CDD" id="cd13530">
    <property type="entry name" value="PBP2_peptides_like"/>
    <property type="match status" value="1"/>
</dbReference>
<dbReference type="PANTHER" id="PTHR35936">
    <property type="entry name" value="MEMBRANE-BOUND LYTIC MUREIN TRANSGLYCOSYLASE F"/>
    <property type="match status" value="1"/>
</dbReference>
<organism evidence="4 5">
    <name type="scientific">Cohnella lubricantis</name>
    <dbReference type="NCBI Taxonomy" id="2163172"/>
    <lineage>
        <taxon>Bacteria</taxon>
        <taxon>Bacillati</taxon>
        <taxon>Bacillota</taxon>
        <taxon>Bacilli</taxon>
        <taxon>Bacillales</taxon>
        <taxon>Paenibacillaceae</taxon>
        <taxon>Cohnella</taxon>
    </lineage>
</organism>
<dbReference type="PANTHER" id="PTHR35936:SF19">
    <property type="entry name" value="AMINO-ACID-BINDING PROTEIN YXEM-RELATED"/>
    <property type="match status" value="1"/>
</dbReference>
<dbReference type="AlphaFoldDB" id="A0A841TDY4"/>
<feature type="chain" id="PRO_5039459861" evidence="2">
    <location>
        <begin position="36"/>
        <end position="311"/>
    </location>
</feature>
<dbReference type="RefSeq" id="WP_185180753.1">
    <property type="nucleotide sequence ID" value="NZ_CBCSEP010000003.1"/>
</dbReference>
<evidence type="ECO:0000313" key="4">
    <source>
        <dbReference type="EMBL" id="MBB6679494.1"/>
    </source>
</evidence>
<proteinExistence type="predicted"/>